<dbReference type="GeneID" id="5412082"/>
<evidence type="ECO:0000256" key="1">
    <source>
        <dbReference type="ARBA" id="ARBA00005755"/>
    </source>
</evidence>
<feature type="coiled-coil region" evidence="8">
    <location>
        <begin position="535"/>
        <end position="562"/>
    </location>
</feature>
<evidence type="ECO:0000256" key="8">
    <source>
        <dbReference type="SAM" id="Coils"/>
    </source>
</evidence>
<dbReference type="OrthoDB" id="8639at2157"/>
<feature type="region of interest" description="Disordered" evidence="9">
    <location>
        <begin position="659"/>
        <end position="679"/>
    </location>
</feature>
<keyword evidence="3" id="KW-0808">Transferase</keyword>
<dbReference type="InterPro" id="IPR050240">
    <property type="entry name" value="DNA_pol_type-B"/>
</dbReference>
<keyword evidence="4" id="KW-0548">Nucleotidyltransferase</keyword>
<dbReference type="RefSeq" id="WP_012106803.1">
    <property type="nucleotide sequence ID" value="NC_009712.1"/>
</dbReference>
<dbReference type="Gene3D" id="1.10.287.690">
    <property type="entry name" value="Helix hairpin bin"/>
    <property type="match status" value="1"/>
</dbReference>
<dbReference type="InterPro" id="IPR006134">
    <property type="entry name" value="DNA-dir_DNA_pol_B_multi_dom"/>
</dbReference>
<evidence type="ECO:0000313" key="12">
    <source>
        <dbReference type="Proteomes" id="UP000002408"/>
    </source>
</evidence>
<keyword evidence="6" id="KW-0238">DNA-binding</keyword>
<dbReference type="NCBIfam" id="NF004416">
    <property type="entry name" value="PRK05761.1-2"/>
    <property type="match status" value="1"/>
</dbReference>
<name>A7I7R0_METB6</name>
<dbReference type="InterPro" id="IPR043502">
    <property type="entry name" value="DNA/RNA_pol_sf"/>
</dbReference>
<evidence type="ECO:0000313" key="11">
    <source>
        <dbReference type="EMBL" id="ABS55771.1"/>
    </source>
</evidence>
<keyword evidence="12" id="KW-1185">Reference proteome</keyword>
<dbReference type="HOGENOM" id="CLU_000203_6_2_2"/>
<dbReference type="CDD" id="cd05531">
    <property type="entry name" value="POLBc_B2"/>
    <property type="match status" value="1"/>
</dbReference>
<dbReference type="GO" id="GO:0006261">
    <property type="term" value="P:DNA-templated DNA replication"/>
    <property type="evidence" value="ECO:0007669"/>
    <property type="project" value="TreeGrafter"/>
</dbReference>
<evidence type="ECO:0000256" key="9">
    <source>
        <dbReference type="SAM" id="MobiDB-lite"/>
    </source>
</evidence>
<dbReference type="STRING" id="456442.Mboo_1253"/>
<dbReference type="Gene3D" id="3.90.1600.10">
    <property type="entry name" value="Palm domain of DNA polymerase"/>
    <property type="match status" value="1"/>
</dbReference>
<feature type="domain" description="DNA-directed DNA polymerase family B multifunctional" evidence="10">
    <location>
        <begin position="288"/>
        <end position="361"/>
    </location>
</feature>
<evidence type="ECO:0000256" key="2">
    <source>
        <dbReference type="ARBA" id="ARBA00012417"/>
    </source>
</evidence>
<dbReference type="Proteomes" id="UP000002408">
    <property type="component" value="Chromosome"/>
</dbReference>
<dbReference type="SMART" id="SM00486">
    <property type="entry name" value="POLBc"/>
    <property type="match status" value="1"/>
</dbReference>
<reference evidence="12" key="1">
    <citation type="journal article" date="2015" name="Microbiology">
        <title>Genome of Methanoregula boonei 6A8 reveals adaptations to oligotrophic peatland environments.</title>
        <authorList>
            <person name="Braeuer S."/>
            <person name="Cadillo-Quiroz H."/>
            <person name="Kyrpides N."/>
            <person name="Woyke T."/>
            <person name="Goodwin L."/>
            <person name="Detter C."/>
            <person name="Podell S."/>
            <person name="Yavitt J.B."/>
            <person name="Zinder S.H."/>
        </authorList>
    </citation>
    <scope>NUCLEOTIDE SEQUENCE [LARGE SCALE GENOMIC DNA]</scope>
    <source>
        <strain evidence="12">DSM 21154 / JCM 14090 / 6A8</strain>
    </source>
</reference>
<dbReference type="EC" id="2.7.7.7" evidence="2"/>
<dbReference type="GO" id="GO:0003677">
    <property type="term" value="F:DNA binding"/>
    <property type="evidence" value="ECO:0007669"/>
    <property type="project" value="UniProtKB-KW"/>
</dbReference>
<dbReference type="eggNOG" id="arCOG00329">
    <property type="taxonomic scope" value="Archaea"/>
</dbReference>
<evidence type="ECO:0000256" key="7">
    <source>
        <dbReference type="ARBA" id="ARBA00049244"/>
    </source>
</evidence>
<dbReference type="PANTHER" id="PTHR10322:SF23">
    <property type="entry name" value="DNA POLYMERASE DELTA CATALYTIC SUBUNIT"/>
    <property type="match status" value="1"/>
</dbReference>
<dbReference type="AlphaFoldDB" id="A7I7R0"/>
<dbReference type="EMBL" id="CP000780">
    <property type="protein sequence ID" value="ABS55771.1"/>
    <property type="molecule type" value="Genomic_DNA"/>
</dbReference>
<comment type="catalytic activity">
    <reaction evidence="7">
        <text>DNA(n) + a 2'-deoxyribonucleoside 5'-triphosphate = DNA(n+1) + diphosphate</text>
        <dbReference type="Rhea" id="RHEA:22508"/>
        <dbReference type="Rhea" id="RHEA-COMP:17339"/>
        <dbReference type="Rhea" id="RHEA-COMP:17340"/>
        <dbReference type="ChEBI" id="CHEBI:33019"/>
        <dbReference type="ChEBI" id="CHEBI:61560"/>
        <dbReference type="ChEBI" id="CHEBI:173112"/>
        <dbReference type="EC" id="2.7.7.7"/>
    </reaction>
</comment>
<dbReference type="PANTHER" id="PTHR10322">
    <property type="entry name" value="DNA POLYMERASE CATALYTIC SUBUNIT"/>
    <property type="match status" value="1"/>
</dbReference>
<proteinExistence type="inferred from homology"/>
<keyword evidence="5" id="KW-0239">DNA-directed DNA polymerase</keyword>
<dbReference type="SUPFAM" id="SSF56672">
    <property type="entry name" value="DNA/RNA polymerases"/>
    <property type="match status" value="1"/>
</dbReference>
<dbReference type="InterPro" id="IPR023211">
    <property type="entry name" value="DNA_pol_palm_dom_sf"/>
</dbReference>
<gene>
    <name evidence="11" type="ordered locus">Mboo_1253</name>
</gene>
<accession>A7I7R0</accession>
<evidence type="ECO:0000259" key="10">
    <source>
        <dbReference type="Pfam" id="PF00136"/>
    </source>
</evidence>
<dbReference type="SUPFAM" id="SSF53098">
    <property type="entry name" value="Ribonuclease H-like"/>
    <property type="match status" value="1"/>
</dbReference>
<protein>
    <recommendedName>
        <fullName evidence="2">DNA-directed DNA polymerase</fullName>
        <ecNumber evidence="2">2.7.7.7</ecNumber>
    </recommendedName>
</protein>
<dbReference type="Pfam" id="PF00136">
    <property type="entry name" value="DNA_pol_B"/>
    <property type="match status" value="1"/>
</dbReference>
<evidence type="ECO:0000256" key="3">
    <source>
        <dbReference type="ARBA" id="ARBA00022679"/>
    </source>
</evidence>
<evidence type="ECO:0000256" key="5">
    <source>
        <dbReference type="ARBA" id="ARBA00022932"/>
    </source>
</evidence>
<comment type="similarity">
    <text evidence="1">Belongs to the DNA polymerase type-B family.</text>
</comment>
<organism evidence="11 12">
    <name type="scientific">Methanoregula boonei (strain DSM 21154 / JCM 14090 / 6A8)</name>
    <dbReference type="NCBI Taxonomy" id="456442"/>
    <lineage>
        <taxon>Archaea</taxon>
        <taxon>Methanobacteriati</taxon>
        <taxon>Methanobacteriota</taxon>
        <taxon>Stenosarchaea group</taxon>
        <taxon>Methanomicrobia</taxon>
        <taxon>Methanomicrobiales</taxon>
        <taxon>Methanoregulaceae</taxon>
        <taxon>Methanoregula</taxon>
    </lineage>
</organism>
<dbReference type="KEGG" id="mbn:Mboo_1253"/>
<keyword evidence="8" id="KW-0175">Coiled coil</keyword>
<dbReference type="GO" id="GO:0003887">
    <property type="term" value="F:DNA-directed DNA polymerase activity"/>
    <property type="evidence" value="ECO:0007669"/>
    <property type="project" value="UniProtKB-KW"/>
</dbReference>
<dbReference type="InterPro" id="IPR012337">
    <property type="entry name" value="RNaseH-like_sf"/>
</dbReference>
<dbReference type="InterPro" id="IPR006172">
    <property type="entry name" value="DNA-dir_DNA_pol_B"/>
</dbReference>
<evidence type="ECO:0000256" key="4">
    <source>
        <dbReference type="ARBA" id="ARBA00022695"/>
    </source>
</evidence>
<evidence type="ECO:0000256" key="6">
    <source>
        <dbReference type="ARBA" id="ARBA00023125"/>
    </source>
</evidence>
<sequence>MWILDSAYRDGGVDLWVKEGGTVQKIHTPYDPPFYVSFRDPTACHELIAALETQYGAEKCAILTIFGDVPGYAIHAGRDVAEAIERQAQYDTDLFNVDVRRDQRFMAERGIVPCTGNDGDRFSPDVAHDLTILELRTRGNPVVSAPSLEFDLECSGETCRLDGKAGDVLADLAGQIASHDPDIILMPDADLAVPGLLTLARQYGITVPFSRNGKYRNQSARSYWSYGRMEHKGAALVPEGRILIDTEQSFAYHAGGLSGMLIASRLAGIPPGPASRLTPGTLISSYEIREALRQGIAVPFRKNEPEQVRKIAELQAADRGGLMFQPVPGTYESVDEIDFTSLYPTIIVNENLSPETLGHNDRPGFLPAVLDPVIGLRRTTKRQKKTDPRLRGPDAILKWMLVTCFGYTGYRNAKFGRIEVHEAITAASREILLRTKEIAEEMGFTVLHGIVDCLWVQGNLPIETLRERIERETRYPIDAEHFDWIVFLPLADGFGAYNRYYGKLSDGHIRVRGIAARRHDTPPFIKEVQCRMLGVMKRAATIAELEETKEEAEQIFREAILALPAADPQQMAIGRRISRLVYRHRCLEGAAVQAYRDQGIELSPGMQIRYVVEDARHYRVVPAGSAISFDTAFYRTLLERAGEEILAAYPSAAPGKKMPVRSGNVPGVKKPGTGNATLF</sequence>
<dbReference type="GO" id="GO:0000166">
    <property type="term" value="F:nucleotide binding"/>
    <property type="evidence" value="ECO:0007669"/>
    <property type="project" value="InterPro"/>
</dbReference>